<dbReference type="InterPro" id="IPR050879">
    <property type="entry name" value="Acyltransferase_3"/>
</dbReference>
<keyword evidence="4" id="KW-1185">Reference proteome</keyword>
<dbReference type="Proteomes" id="UP000001822">
    <property type="component" value="Chromosome"/>
</dbReference>
<keyword evidence="3" id="KW-0012">Acyltransferase</keyword>
<feature type="transmembrane region" description="Helical" evidence="1">
    <location>
        <begin position="181"/>
        <end position="200"/>
    </location>
</feature>
<protein>
    <submittedName>
        <fullName evidence="3">Acyltransferase family protein</fullName>
    </submittedName>
</protein>
<dbReference type="InterPro" id="IPR002656">
    <property type="entry name" value="Acyl_transf_3_dom"/>
</dbReference>
<feature type="transmembrane region" description="Helical" evidence="1">
    <location>
        <begin position="23"/>
        <end position="42"/>
    </location>
</feature>
<dbReference type="KEGG" id="chu:CHU_0898"/>
<organism evidence="3 4">
    <name type="scientific">Cytophaga hutchinsonii (strain ATCC 33406 / DSM 1761 / CIP 103989 / NBRC 15051 / NCIMB 9469 / D465)</name>
    <dbReference type="NCBI Taxonomy" id="269798"/>
    <lineage>
        <taxon>Bacteria</taxon>
        <taxon>Pseudomonadati</taxon>
        <taxon>Bacteroidota</taxon>
        <taxon>Cytophagia</taxon>
        <taxon>Cytophagales</taxon>
        <taxon>Cytophagaceae</taxon>
        <taxon>Cytophaga</taxon>
    </lineage>
</organism>
<feature type="domain" description="Acyltransferase 3" evidence="2">
    <location>
        <begin position="18"/>
        <end position="335"/>
    </location>
</feature>
<sequence length="367" mass="42199">MLIVVNFLVLNCNMNRIPYLDGIRGVAIILVLIGHGFYSIGISNELIRIIFGNAHLGVMIFFSLSGYLITNLLLNEQEKTGTIHLGKFYLRRAIRIFPVFYLYLSIIAVLVFVFRYLEIDIIDLVFASVYLTNYKNLIGGESFSPDYWYIGHFWTLSLEEQFYLVWPSLLFFCSLKWLRRILPIVLFMFPIVRVVSYALFEDQRGQIGMMLHTMSDAIFWGCYMALLERYNKESVKKVLTVLKENIYIPIGLLLFIFILSPVMAMLFKGAYNLSIGFTLESISIGILLLFIIHEKPSFAGFLNGKIISYIGVLSYSLYIWQQLFLNHSATGIIYMFPLNIILAAGAAYISYTCVEKPILQLKKKINS</sequence>
<dbReference type="GO" id="GO:0000271">
    <property type="term" value="P:polysaccharide biosynthetic process"/>
    <property type="evidence" value="ECO:0007669"/>
    <property type="project" value="TreeGrafter"/>
</dbReference>
<evidence type="ECO:0000256" key="1">
    <source>
        <dbReference type="SAM" id="Phobius"/>
    </source>
</evidence>
<dbReference type="GO" id="GO:0016020">
    <property type="term" value="C:membrane"/>
    <property type="evidence" value="ECO:0007669"/>
    <property type="project" value="TreeGrafter"/>
</dbReference>
<feature type="transmembrane region" description="Helical" evidence="1">
    <location>
        <begin position="246"/>
        <end position="267"/>
    </location>
</feature>
<keyword evidence="1" id="KW-1133">Transmembrane helix</keyword>
<dbReference type="PANTHER" id="PTHR23028">
    <property type="entry name" value="ACETYLTRANSFERASE"/>
    <property type="match status" value="1"/>
</dbReference>
<keyword evidence="3" id="KW-0808">Transferase</keyword>
<proteinExistence type="predicted"/>
<dbReference type="EMBL" id="CP000383">
    <property type="protein sequence ID" value="ABG58179.1"/>
    <property type="molecule type" value="Genomic_DNA"/>
</dbReference>
<feature type="transmembrane region" description="Helical" evidence="1">
    <location>
        <begin position="332"/>
        <end position="354"/>
    </location>
</feature>
<name>A0A6N4SPC4_CYTH3</name>
<feature type="transmembrane region" description="Helical" evidence="1">
    <location>
        <begin position="299"/>
        <end position="320"/>
    </location>
</feature>
<evidence type="ECO:0000313" key="4">
    <source>
        <dbReference type="Proteomes" id="UP000001822"/>
    </source>
</evidence>
<dbReference type="AlphaFoldDB" id="A0A6N4SPC4"/>
<evidence type="ECO:0000259" key="2">
    <source>
        <dbReference type="Pfam" id="PF01757"/>
    </source>
</evidence>
<reference evidence="3 4" key="1">
    <citation type="journal article" date="2007" name="Appl. Environ. Microbiol.">
        <title>Genome sequence of the cellulolytic gliding bacterium Cytophaga hutchinsonii.</title>
        <authorList>
            <person name="Xie G."/>
            <person name="Bruce D.C."/>
            <person name="Challacombe J.F."/>
            <person name="Chertkov O."/>
            <person name="Detter J.C."/>
            <person name="Gilna P."/>
            <person name="Han C.S."/>
            <person name="Lucas S."/>
            <person name="Misra M."/>
            <person name="Myers G.L."/>
            <person name="Richardson P."/>
            <person name="Tapia R."/>
            <person name="Thayer N."/>
            <person name="Thompson L.S."/>
            <person name="Brettin T.S."/>
            <person name="Henrissat B."/>
            <person name="Wilson D.B."/>
            <person name="McBride M.J."/>
        </authorList>
    </citation>
    <scope>NUCLEOTIDE SEQUENCE [LARGE SCALE GENOMIC DNA]</scope>
    <source>
        <strain evidence="4">ATCC 33406 / DSM 1761 / CIP 103989 / NBRC 15051 / NCIMB 9469 / D465</strain>
    </source>
</reference>
<keyword evidence="1" id="KW-0812">Transmembrane</keyword>
<gene>
    <name evidence="3" type="ordered locus">CHU_0898</name>
</gene>
<feature type="transmembrane region" description="Helical" evidence="1">
    <location>
        <begin position="94"/>
        <end position="114"/>
    </location>
</feature>
<feature type="transmembrane region" description="Helical" evidence="1">
    <location>
        <begin position="273"/>
        <end position="292"/>
    </location>
</feature>
<dbReference type="PANTHER" id="PTHR23028:SF53">
    <property type="entry name" value="ACYL_TRANSF_3 DOMAIN-CONTAINING PROTEIN"/>
    <property type="match status" value="1"/>
</dbReference>
<dbReference type="Pfam" id="PF01757">
    <property type="entry name" value="Acyl_transf_3"/>
    <property type="match status" value="1"/>
</dbReference>
<dbReference type="GO" id="GO:0016747">
    <property type="term" value="F:acyltransferase activity, transferring groups other than amino-acyl groups"/>
    <property type="evidence" value="ECO:0007669"/>
    <property type="project" value="InterPro"/>
</dbReference>
<accession>A0A6N4SPC4</accession>
<feature type="transmembrane region" description="Helical" evidence="1">
    <location>
        <begin position="54"/>
        <end position="74"/>
    </location>
</feature>
<evidence type="ECO:0000313" key="3">
    <source>
        <dbReference type="EMBL" id="ABG58179.1"/>
    </source>
</evidence>
<keyword evidence="1" id="KW-0472">Membrane</keyword>